<organism evidence="1 2">
    <name type="scientific">Pleurodeles waltl</name>
    <name type="common">Iberian ribbed newt</name>
    <dbReference type="NCBI Taxonomy" id="8319"/>
    <lineage>
        <taxon>Eukaryota</taxon>
        <taxon>Metazoa</taxon>
        <taxon>Chordata</taxon>
        <taxon>Craniata</taxon>
        <taxon>Vertebrata</taxon>
        <taxon>Euteleostomi</taxon>
        <taxon>Amphibia</taxon>
        <taxon>Batrachia</taxon>
        <taxon>Caudata</taxon>
        <taxon>Salamandroidea</taxon>
        <taxon>Salamandridae</taxon>
        <taxon>Pleurodelinae</taxon>
        <taxon>Pleurodeles</taxon>
    </lineage>
</organism>
<gene>
    <name evidence="1" type="ORF">NDU88_000860</name>
</gene>
<proteinExistence type="predicted"/>
<reference evidence="1" key="1">
    <citation type="journal article" date="2022" name="bioRxiv">
        <title>Sequencing and chromosome-scale assembly of the giantPleurodeles waltlgenome.</title>
        <authorList>
            <person name="Brown T."/>
            <person name="Elewa A."/>
            <person name="Iarovenko S."/>
            <person name="Subramanian E."/>
            <person name="Araus A.J."/>
            <person name="Petzold A."/>
            <person name="Susuki M."/>
            <person name="Suzuki K.-i.T."/>
            <person name="Hayashi T."/>
            <person name="Toyoda A."/>
            <person name="Oliveira C."/>
            <person name="Osipova E."/>
            <person name="Leigh N.D."/>
            <person name="Simon A."/>
            <person name="Yun M.H."/>
        </authorList>
    </citation>
    <scope>NUCLEOTIDE SEQUENCE</scope>
    <source>
        <strain evidence="1">20211129_DDA</strain>
        <tissue evidence="1">Liver</tissue>
    </source>
</reference>
<evidence type="ECO:0000313" key="1">
    <source>
        <dbReference type="EMBL" id="KAJ1160358.1"/>
    </source>
</evidence>
<dbReference type="Proteomes" id="UP001066276">
    <property type="component" value="Chromosome 4_2"/>
</dbReference>
<sequence>MDDASGHAEFKEKRLLSNGRAKNMLEWPDCASSYSNLLSKVDNPCQDRRTHRAQITLKAGKSPTATQTEGFGIRKRADCLQGRLRPLTNAVN</sequence>
<accession>A0AAV7S8F2</accession>
<evidence type="ECO:0000313" key="2">
    <source>
        <dbReference type="Proteomes" id="UP001066276"/>
    </source>
</evidence>
<dbReference type="AlphaFoldDB" id="A0AAV7S8F2"/>
<keyword evidence="2" id="KW-1185">Reference proteome</keyword>
<protein>
    <submittedName>
        <fullName evidence="1">Uncharacterized protein</fullName>
    </submittedName>
</protein>
<comment type="caution">
    <text evidence="1">The sequence shown here is derived from an EMBL/GenBank/DDBJ whole genome shotgun (WGS) entry which is preliminary data.</text>
</comment>
<dbReference type="EMBL" id="JANPWB010000008">
    <property type="protein sequence ID" value="KAJ1160358.1"/>
    <property type="molecule type" value="Genomic_DNA"/>
</dbReference>
<name>A0AAV7S8F2_PLEWA</name>